<dbReference type="Gene3D" id="2.60.120.260">
    <property type="entry name" value="Galactose-binding domain-like"/>
    <property type="match status" value="1"/>
</dbReference>
<dbReference type="EMBL" id="JAPOHD010000030">
    <property type="protein sequence ID" value="MCY1722068.1"/>
    <property type="molecule type" value="Genomic_DNA"/>
</dbReference>
<gene>
    <name evidence="1" type="ORF">OU798_17075</name>
</gene>
<dbReference type="RefSeq" id="WP_343334398.1">
    <property type="nucleotide sequence ID" value="NZ_JAPOHD010000030.1"/>
</dbReference>
<organism evidence="1 2">
    <name type="scientific">Draconibacterium aestuarii</name>
    <dbReference type="NCBI Taxonomy" id="2998507"/>
    <lineage>
        <taxon>Bacteria</taxon>
        <taxon>Pseudomonadati</taxon>
        <taxon>Bacteroidota</taxon>
        <taxon>Bacteroidia</taxon>
        <taxon>Marinilabiliales</taxon>
        <taxon>Prolixibacteraceae</taxon>
        <taxon>Draconibacterium</taxon>
    </lineage>
</organism>
<accession>A0A9X3J735</accession>
<dbReference type="AlphaFoldDB" id="A0A9X3J735"/>
<protein>
    <submittedName>
        <fullName evidence="1">Uncharacterized protein</fullName>
    </submittedName>
</protein>
<name>A0A9X3J735_9BACT</name>
<evidence type="ECO:0000313" key="1">
    <source>
        <dbReference type="EMBL" id="MCY1722068.1"/>
    </source>
</evidence>
<dbReference type="SUPFAM" id="SSF48208">
    <property type="entry name" value="Six-hairpin glycosidases"/>
    <property type="match status" value="1"/>
</dbReference>
<reference evidence="1" key="1">
    <citation type="submission" date="2022-11" db="EMBL/GenBank/DDBJ databases">
        <title>Marilongibacter aestuarii gen. nov., sp. nov., isolated from tidal flat sediment.</title>
        <authorList>
            <person name="Jiayan W."/>
        </authorList>
    </citation>
    <scope>NUCLEOTIDE SEQUENCE</scope>
    <source>
        <strain evidence="1">Z1-6</strain>
    </source>
</reference>
<proteinExistence type="predicted"/>
<comment type="caution">
    <text evidence="1">The sequence shown here is derived from an EMBL/GenBank/DDBJ whole genome shotgun (WGS) entry which is preliminary data.</text>
</comment>
<keyword evidence="2" id="KW-1185">Reference proteome</keyword>
<dbReference type="Proteomes" id="UP001145087">
    <property type="component" value="Unassembled WGS sequence"/>
</dbReference>
<dbReference type="InterPro" id="IPR008928">
    <property type="entry name" value="6-hairpin_glycosidase_sf"/>
</dbReference>
<evidence type="ECO:0000313" key="2">
    <source>
        <dbReference type="Proteomes" id="UP001145087"/>
    </source>
</evidence>
<sequence length="823" mass="94315">MRQLKFITKTFILTLLFYANSLIGSGQELKLQIAGNKETGYSVDIYDGDQLLMNNDGEFSLLLSNLDLSVNTQIDSWKADNYQISENSITLKKSTYLSKFDANLSVRVNYELINKNVIKKTVRLYQPSIPEFYYTLTETNVPAREPKSYVTFEHEKFPGGFVHELYPSAGFITDDNNVVGFLTDAGFKNHFTRTTRRRFSENGGGMVGMRILPDIELFTVATQQEQVQQKHYVRQTFGRMYDLDGGSVVDLELSEEFEKVGNVDIQQTHEGLNLAIGSGSKSGINMITPMSGQKIYSISFKVKGDAPVAFKLYQVSNGQQSDELEHGIKYIDNFTTTSEEWSEFKGSVMVPYIGNDSVMMFLGTTSGEKATIIYVKDLKISENIPAVKPYNTLPLGEEIEKVTYIFTEPYLSHRDFMISSQTRLAEGTGFEGSEPEKMFYANMQMLTWITSVYNTAPFNVPNMNYSPDMYNRDSFWSVISTHNKELNLSIWDQWAKTQNSRGAIGTIITPYMGSVEAKDNEATLEWLMWGLLNNRRFGVELPVNKIDKAVKYVLHEFDEDGDAICSSHFSMTQVDVMEYNPKTQRMAANQGMFAVALRTIKELGYSIDEDYLAKAEQEYRNFYDQERKHLLFDRDYPDLITTTDLVPEFLSLWLHGHAMLTDEMVINHLEQIPILNKNNNAPYPELGTTAPTIIRLTDDSKGYSYMTPDYQPFGEFGIYNYQDRSRDGFYYNGGSWLRSEYTAYVVGLKHGWEKAAKLMENRLWAEFNLNPKMPYSKEFIPTRPAFTDSWWNSTRGLCWNVFVLMANEFAGLRTPEMDPDYQK</sequence>
<dbReference type="GO" id="GO:0005975">
    <property type="term" value="P:carbohydrate metabolic process"/>
    <property type="evidence" value="ECO:0007669"/>
    <property type="project" value="InterPro"/>
</dbReference>